<keyword evidence="2" id="KW-0378">Hydrolase</keyword>
<evidence type="ECO:0000313" key="3">
    <source>
        <dbReference type="Proteomes" id="UP000033074"/>
    </source>
</evidence>
<dbReference type="Proteomes" id="UP000033074">
    <property type="component" value="Unassembled WGS sequence"/>
</dbReference>
<dbReference type="InterPro" id="IPR000905">
    <property type="entry name" value="Gcp-like_dom"/>
</dbReference>
<reference evidence="2 3" key="1">
    <citation type="journal article" date="2012" name="J. Bacteriol.">
        <title>Comparative Genomic Analyses of 17 Clinical Isolates of Gardnerella vaginalis Provide Evidence of Multiple Genetically Isolated Clades Consistent with Subspeciation into Genovars.</title>
        <authorList>
            <person name="Ahmed A."/>
            <person name="Earl J."/>
            <person name="Retchless A."/>
            <person name="Hillier S."/>
            <person name="Rabe L."/>
            <person name="Cherpes T."/>
            <person name="Powell E."/>
            <person name="Janto B."/>
            <person name="Eutsey R."/>
            <person name="Hiller N.L."/>
            <person name="Boissy R."/>
            <person name="Dahlgreen M."/>
            <person name="Hall B."/>
            <person name="Costerton J."/>
            <person name="Post J.C."/>
            <person name="Hu F."/>
            <person name="Ehrlich G."/>
        </authorList>
    </citation>
    <scope>NUCLEOTIDE SEQUENCE [LARGE SCALE GENOMIC DNA]</scope>
    <source>
        <strain evidence="2 3">00703Dmash</strain>
    </source>
</reference>
<dbReference type="InterPro" id="IPR043129">
    <property type="entry name" value="ATPase_NBD"/>
</dbReference>
<protein>
    <submittedName>
        <fullName evidence="2">Putative metal-dependent proteases-like protein</fullName>
    </submittedName>
</protein>
<dbReference type="InterPro" id="IPR022496">
    <property type="entry name" value="T6A_TsaB"/>
</dbReference>
<dbReference type="Pfam" id="PF00814">
    <property type="entry name" value="TsaD"/>
    <property type="match status" value="1"/>
</dbReference>
<feature type="domain" description="Gcp-like" evidence="1">
    <location>
        <begin position="27"/>
        <end position="92"/>
    </location>
</feature>
<gene>
    <name evidence="2" type="ORF">CGSMWGv00703Dmash_05104</name>
</gene>
<dbReference type="SUPFAM" id="SSF53067">
    <property type="entry name" value="Actin-like ATPase domain"/>
    <property type="match status" value="1"/>
</dbReference>
<dbReference type="GO" id="GO:0002949">
    <property type="term" value="P:tRNA threonylcarbamoyladenosine modification"/>
    <property type="evidence" value="ECO:0007669"/>
    <property type="project" value="InterPro"/>
</dbReference>
<evidence type="ECO:0000259" key="1">
    <source>
        <dbReference type="Pfam" id="PF00814"/>
    </source>
</evidence>
<organism evidence="2 3">
    <name type="scientific">Gardnerella greenwoodii 00703Dmash</name>
    <dbReference type="NCBI Taxonomy" id="698960"/>
    <lineage>
        <taxon>Bacteria</taxon>
        <taxon>Bacillati</taxon>
        <taxon>Actinomycetota</taxon>
        <taxon>Actinomycetes</taxon>
        <taxon>Bifidobacteriales</taxon>
        <taxon>Bifidobacteriaceae</taxon>
        <taxon>Gardnerella</taxon>
        <taxon>Gardnerella greenwoodii</taxon>
    </lineage>
</organism>
<dbReference type="Gene3D" id="3.30.420.40">
    <property type="match status" value="1"/>
</dbReference>
<dbReference type="GO" id="GO:0008233">
    <property type="term" value="F:peptidase activity"/>
    <property type="evidence" value="ECO:0007669"/>
    <property type="project" value="UniProtKB-KW"/>
</dbReference>
<accession>I4M878</accession>
<dbReference type="NCBIfam" id="TIGR03725">
    <property type="entry name" value="T6A_YeaZ"/>
    <property type="match status" value="1"/>
</dbReference>
<dbReference type="EMBL" id="ADEV01000009">
    <property type="protein sequence ID" value="EIK85418.1"/>
    <property type="molecule type" value="Genomic_DNA"/>
</dbReference>
<evidence type="ECO:0000313" key="2">
    <source>
        <dbReference type="EMBL" id="EIK85418.1"/>
    </source>
</evidence>
<dbReference type="AlphaFoldDB" id="I4M878"/>
<dbReference type="GO" id="GO:0006508">
    <property type="term" value="P:proteolysis"/>
    <property type="evidence" value="ECO:0007669"/>
    <property type="project" value="UniProtKB-KW"/>
</dbReference>
<keyword evidence="2" id="KW-0645">Protease</keyword>
<sequence length="286" mass="31101">MSNTLIIDTSFGSTVGIVGHEPIVETDSRTHVERLQVNIAKVVENAGLKPSDIDRVVVGVGPAPFTGLRAGLVAAKAIAFANNAEILGCDSLLPQSLMMRSGAFEEARKNGVICKDLLLNIPNDADSCESCESTVHHYVLSLNDARRRQVYMCLYDCEGNALINMDIDYPQNVVSRVNEYLASETSENHCVDVLGHGAKKYVEDWRNIAHVGVIAEVCALDLGVKGLQIFEQCALECAENCAENCSNKDEHVKAVEPLYLRRPDVSVPNPLKHVLGSGEANKAKEK</sequence>
<dbReference type="RefSeq" id="WP_004135281.1">
    <property type="nucleotide sequence ID" value="NZ_ADEV01000009.1"/>
</dbReference>
<proteinExistence type="predicted"/>
<dbReference type="PATRIC" id="fig|698960.3.peg.1009"/>
<name>I4M878_9BIFI</name>
<comment type="caution">
    <text evidence="2">The sequence shown here is derived from an EMBL/GenBank/DDBJ whole genome shotgun (WGS) entry which is preliminary data.</text>
</comment>